<dbReference type="EMBL" id="VITK01000005">
    <property type="protein sequence ID" value="TWA98523.1"/>
    <property type="molecule type" value="Genomic_DNA"/>
</dbReference>
<dbReference type="AlphaFoldDB" id="A0A560DN23"/>
<evidence type="ECO:0000313" key="2">
    <source>
        <dbReference type="Proteomes" id="UP000319949"/>
    </source>
</evidence>
<comment type="caution">
    <text evidence="1">The sequence shown here is derived from an EMBL/GenBank/DDBJ whole genome shotgun (WGS) entry which is preliminary data.</text>
</comment>
<reference evidence="1 2" key="1">
    <citation type="submission" date="2019-06" db="EMBL/GenBank/DDBJ databases">
        <title>Genomic Encyclopedia of Type Strains, Phase IV (KMG-V): Genome sequencing to study the core and pangenomes of soil and plant-associated prokaryotes.</title>
        <authorList>
            <person name="Whitman W."/>
        </authorList>
    </citation>
    <scope>NUCLEOTIDE SEQUENCE [LARGE SCALE GENOMIC DNA]</scope>
    <source>
        <strain evidence="1 2">BR 510</strain>
    </source>
</reference>
<gene>
    <name evidence="1" type="ORF">FBZ96_105200</name>
</gene>
<proteinExistence type="predicted"/>
<protein>
    <submittedName>
        <fullName evidence="1">Uncharacterized protein</fullName>
    </submittedName>
</protein>
<keyword evidence="2" id="KW-1185">Reference proteome</keyword>
<name>A0A560DN23_9BRAD</name>
<sequence length="82" mass="8981">MWLGPLPNVMAGLVPAIHVLLCATKNVDARDKPGHDGQLGMSRDSLRCQLTRFQVWPPQNMPPKAQPCTRSAFGPFIAIVES</sequence>
<accession>A0A560DN23</accession>
<evidence type="ECO:0000313" key="1">
    <source>
        <dbReference type="EMBL" id="TWA98523.1"/>
    </source>
</evidence>
<organism evidence="1 2">
    <name type="scientific">Bradyrhizobium stylosanthis</name>
    <dbReference type="NCBI Taxonomy" id="1803665"/>
    <lineage>
        <taxon>Bacteria</taxon>
        <taxon>Pseudomonadati</taxon>
        <taxon>Pseudomonadota</taxon>
        <taxon>Alphaproteobacteria</taxon>
        <taxon>Hyphomicrobiales</taxon>
        <taxon>Nitrobacteraceae</taxon>
        <taxon>Bradyrhizobium</taxon>
    </lineage>
</organism>
<dbReference type="Proteomes" id="UP000319949">
    <property type="component" value="Unassembled WGS sequence"/>
</dbReference>